<dbReference type="InterPro" id="IPR036365">
    <property type="entry name" value="PGBD-like_sf"/>
</dbReference>
<dbReference type="Gene3D" id="3.40.390.10">
    <property type="entry name" value="Collagenase (Catalytic Domain)"/>
    <property type="match status" value="1"/>
</dbReference>
<evidence type="ECO:0000256" key="9">
    <source>
        <dbReference type="ARBA" id="ARBA00023049"/>
    </source>
</evidence>
<gene>
    <name evidence="14" type="ORF">RIMI_LOCUS20857334</name>
</gene>
<evidence type="ECO:0000256" key="3">
    <source>
        <dbReference type="ARBA" id="ARBA00010370"/>
    </source>
</evidence>
<evidence type="ECO:0000256" key="7">
    <source>
        <dbReference type="ARBA" id="ARBA00022801"/>
    </source>
</evidence>
<feature type="chain" id="PRO_5045901674" description="Peptidase metallopeptidase domain-containing protein" evidence="12">
    <location>
        <begin position="27"/>
        <end position="456"/>
    </location>
</feature>
<name>A0ABN9MKY3_9NEOB</name>
<feature type="compositionally biased region" description="Pro residues" evidence="11">
    <location>
        <begin position="363"/>
        <end position="372"/>
    </location>
</feature>
<evidence type="ECO:0000256" key="6">
    <source>
        <dbReference type="ARBA" id="ARBA00022729"/>
    </source>
</evidence>
<accession>A0ABN9MKY3</accession>
<evidence type="ECO:0000256" key="5">
    <source>
        <dbReference type="ARBA" id="ARBA00022723"/>
    </source>
</evidence>
<evidence type="ECO:0000313" key="15">
    <source>
        <dbReference type="Proteomes" id="UP001176940"/>
    </source>
</evidence>
<dbReference type="SUPFAM" id="SSF47090">
    <property type="entry name" value="PGBD-like"/>
    <property type="match status" value="1"/>
</dbReference>
<evidence type="ECO:0000256" key="1">
    <source>
        <dbReference type="ARBA" id="ARBA00001913"/>
    </source>
</evidence>
<evidence type="ECO:0000256" key="2">
    <source>
        <dbReference type="ARBA" id="ARBA00001947"/>
    </source>
</evidence>
<dbReference type="InterPro" id="IPR024079">
    <property type="entry name" value="MetalloPept_cat_dom_sf"/>
</dbReference>
<feature type="compositionally biased region" description="Basic and acidic residues" evidence="11">
    <location>
        <begin position="285"/>
        <end position="315"/>
    </location>
</feature>
<dbReference type="PRINTS" id="PR00138">
    <property type="entry name" value="MATRIXIN"/>
</dbReference>
<dbReference type="PIRSF" id="PIRSF001191">
    <property type="entry name" value="Peptidase_M10A_matrix"/>
    <property type="match status" value="1"/>
</dbReference>
<keyword evidence="9" id="KW-0482">Metalloprotease</keyword>
<feature type="signal peptide" evidence="12">
    <location>
        <begin position="1"/>
        <end position="26"/>
    </location>
</feature>
<proteinExistence type="inferred from homology"/>
<feature type="compositionally biased region" description="Basic and acidic residues" evidence="11">
    <location>
        <begin position="325"/>
        <end position="346"/>
    </location>
</feature>
<dbReference type="InterPro" id="IPR021190">
    <property type="entry name" value="Pept_M10A"/>
</dbReference>
<feature type="compositionally biased region" description="Pro residues" evidence="11">
    <location>
        <begin position="384"/>
        <end position="400"/>
    </location>
</feature>
<evidence type="ECO:0000256" key="8">
    <source>
        <dbReference type="ARBA" id="ARBA00022833"/>
    </source>
</evidence>
<dbReference type="PROSITE" id="PS00546">
    <property type="entry name" value="CYSTEINE_SWITCH"/>
    <property type="match status" value="1"/>
</dbReference>
<evidence type="ECO:0000256" key="11">
    <source>
        <dbReference type="SAM" id="MobiDB-lite"/>
    </source>
</evidence>
<keyword evidence="4" id="KW-0645">Protease</keyword>
<protein>
    <recommendedName>
        <fullName evidence="13">Peptidase metallopeptidase domain-containing protein</fullName>
    </recommendedName>
</protein>
<dbReference type="EMBL" id="CAUEEQ010071362">
    <property type="protein sequence ID" value="CAJ0966027.1"/>
    <property type="molecule type" value="Genomic_DNA"/>
</dbReference>
<keyword evidence="7" id="KW-0378">Hydrolase</keyword>
<organism evidence="14 15">
    <name type="scientific">Ranitomeya imitator</name>
    <name type="common">mimic poison frog</name>
    <dbReference type="NCBI Taxonomy" id="111125"/>
    <lineage>
        <taxon>Eukaryota</taxon>
        <taxon>Metazoa</taxon>
        <taxon>Chordata</taxon>
        <taxon>Craniata</taxon>
        <taxon>Vertebrata</taxon>
        <taxon>Euteleostomi</taxon>
        <taxon>Amphibia</taxon>
        <taxon>Batrachia</taxon>
        <taxon>Anura</taxon>
        <taxon>Neobatrachia</taxon>
        <taxon>Hyloidea</taxon>
        <taxon>Dendrobatidae</taxon>
        <taxon>Dendrobatinae</taxon>
        <taxon>Ranitomeya</taxon>
    </lineage>
</organism>
<feature type="region of interest" description="Disordered" evidence="11">
    <location>
        <begin position="267"/>
        <end position="435"/>
    </location>
</feature>
<evidence type="ECO:0000313" key="14">
    <source>
        <dbReference type="EMBL" id="CAJ0966027.1"/>
    </source>
</evidence>
<feature type="compositionally biased region" description="Basic and acidic residues" evidence="11">
    <location>
        <begin position="405"/>
        <end position="435"/>
    </location>
</feature>
<comment type="cofactor">
    <cofactor evidence="1">
        <name>Ca(2+)</name>
        <dbReference type="ChEBI" id="CHEBI:29108"/>
    </cofactor>
</comment>
<feature type="domain" description="Peptidase metallopeptidase" evidence="13">
    <location>
        <begin position="107"/>
        <end position="269"/>
    </location>
</feature>
<evidence type="ECO:0000256" key="4">
    <source>
        <dbReference type="ARBA" id="ARBA00022670"/>
    </source>
</evidence>
<keyword evidence="6 12" id="KW-0732">Signal</keyword>
<reference evidence="14" key="1">
    <citation type="submission" date="2023-07" db="EMBL/GenBank/DDBJ databases">
        <authorList>
            <person name="Stuckert A."/>
        </authorList>
    </citation>
    <scope>NUCLEOTIDE SEQUENCE</scope>
</reference>
<evidence type="ECO:0000256" key="12">
    <source>
        <dbReference type="SAM" id="SignalP"/>
    </source>
</evidence>
<dbReference type="InterPro" id="IPR002477">
    <property type="entry name" value="Peptidoglycan-bd-like"/>
</dbReference>
<dbReference type="Proteomes" id="UP001176940">
    <property type="component" value="Unassembled WGS sequence"/>
</dbReference>
<dbReference type="Pfam" id="PF00413">
    <property type="entry name" value="Peptidase_M10"/>
    <property type="match status" value="1"/>
</dbReference>
<dbReference type="InterPro" id="IPR021158">
    <property type="entry name" value="Pept_M10A_Zn_BS"/>
</dbReference>
<dbReference type="SMART" id="SM00235">
    <property type="entry name" value="ZnMc"/>
    <property type="match status" value="1"/>
</dbReference>
<comment type="cofactor">
    <cofactor evidence="2">
        <name>Zn(2+)</name>
        <dbReference type="ChEBI" id="CHEBI:29105"/>
    </cofactor>
</comment>
<dbReference type="Pfam" id="PF01471">
    <property type="entry name" value="PG_binding_1"/>
    <property type="match status" value="1"/>
</dbReference>
<evidence type="ECO:0000256" key="10">
    <source>
        <dbReference type="ARBA" id="ARBA00023145"/>
    </source>
</evidence>
<keyword evidence="15" id="KW-1185">Reference proteome</keyword>
<dbReference type="PANTHER" id="PTHR10201">
    <property type="entry name" value="MATRIX METALLOPROTEINASE"/>
    <property type="match status" value="1"/>
</dbReference>
<keyword evidence="8" id="KW-0862">Zinc</keyword>
<comment type="caution">
    <text evidence="14">The sequence shown here is derived from an EMBL/GenBank/DDBJ whole genome shotgun (WGS) entry which is preliminary data.</text>
</comment>
<dbReference type="InterPro" id="IPR006026">
    <property type="entry name" value="Peptidase_Metallo"/>
</dbReference>
<evidence type="ECO:0000259" key="13">
    <source>
        <dbReference type="SMART" id="SM00235"/>
    </source>
</evidence>
<dbReference type="CDD" id="cd04278">
    <property type="entry name" value="ZnMc_MMP"/>
    <property type="match status" value="1"/>
</dbReference>
<dbReference type="PANTHER" id="PTHR10201:SF267">
    <property type="entry name" value="MACROPHAGE METALLOELASTASE"/>
    <property type="match status" value="1"/>
</dbReference>
<keyword evidence="10" id="KW-0865">Zymogen</keyword>
<keyword evidence="5" id="KW-0479">Metal-binding</keyword>
<dbReference type="InterPro" id="IPR033739">
    <property type="entry name" value="M10A_MMP"/>
</dbReference>
<sequence>MGFPWFFIPCLLVKLHIAELVPVTEGGHEGVGITKTDLIKAQEYIERFYNAFPVSRRLADPMEEKIKAMQDFFGLNITGKINKETLQVMKKPRCGVPDVQRFSHFPGKPKWQKTSLTYRVVNYTPDITNSEVDYAIAQALGLWSEVTPLNFRQIYTGEGDIMISFGYKDHGDFFPFDGPLGILAHAFSPSNGIGGDTHFDEDETWTLGNQGVNMFLVALHELGHALGLEHSRYEQAIMYPTLSDNAFVDPTKFKLFKDDVAGIQALYGPRYPNEPKSTMKPQPKPPKEPPLKPPKEPQPKPPKDPPAKPPKEPKPKPPKKPQPKPPKEPQPKPPKEPQPKPPKEPTPKPPKKPPPKPPKEPTPKPPKQPQPKPPKEPQPKPTKKPQPMPPKKPGPKPTNKPRPTWKQEAKPKPTKESKPADVPKKPTDPRKCGKDLKFDAITSMRGDLLFFKEGYF</sequence>
<comment type="similarity">
    <text evidence="3">Belongs to the peptidase M10A family.</text>
</comment>
<dbReference type="InterPro" id="IPR001818">
    <property type="entry name" value="Pept_M10_metallopeptidase"/>
</dbReference>
<dbReference type="SUPFAM" id="SSF55486">
    <property type="entry name" value="Metalloproteases ('zincins'), catalytic domain"/>
    <property type="match status" value="1"/>
</dbReference>